<reference evidence="5" key="1">
    <citation type="submission" date="2022-11" db="EMBL/GenBank/DDBJ databases">
        <title>Centuries of genome instability and evolution in soft-shell clam transmissible cancer (bioRxiv).</title>
        <authorList>
            <person name="Hart S.F.M."/>
            <person name="Yonemitsu M.A."/>
            <person name="Giersch R.M."/>
            <person name="Beal B.F."/>
            <person name="Arriagada G."/>
            <person name="Davis B.W."/>
            <person name="Ostrander E.A."/>
            <person name="Goff S.P."/>
            <person name="Metzger M.J."/>
        </authorList>
    </citation>
    <scope>NUCLEOTIDE SEQUENCE</scope>
    <source>
        <strain evidence="5">MELC-2E11</strain>
        <tissue evidence="5">Siphon/mantle</tissue>
    </source>
</reference>
<dbReference type="Gene3D" id="3.40.50.300">
    <property type="entry name" value="P-loop containing nucleotide triphosphate hydrolases"/>
    <property type="match status" value="1"/>
</dbReference>
<dbReference type="SUPFAM" id="SSF52540">
    <property type="entry name" value="P-loop containing nucleoside triphosphate hydrolases"/>
    <property type="match status" value="1"/>
</dbReference>
<keyword evidence="6" id="KW-1185">Reference proteome</keyword>
<dbReference type="InterPro" id="IPR000863">
    <property type="entry name" value="Sulfotransferase_dom"/>
</dbReference>
<proteinExistence type="predicted"/>
<dbReference type="InterPro" id="IPR037359">
    <property type="entry name" value="NST/OST"/>
</dbReference>
<keyword evidence="3" id="KW-0472">Membrane</keyword>
<dbReference type="PANTHER" id="PTHR10605">
    <property type="entry name" value="HEPARAN SULFATE SULFOTRANSFERASE"/>
    <property type="match status" value="1"/>
</dbReference>
<accession>A0ABY7DGT5</accession>
<keyword evidence="2" id="KW-0325">Glycoprotein</keyword>
<feature type="domain" description="Sulfotransferase" evidence="4">
    <location>
        <begin position="120"/>
        <end position="355"/>
    </location>
</feature>
<organism evidence="5 6">
    <name type="scientific">Mya arenaria</name>
    <name type="common">Soft-shell clam</name>
    <dbReference type="NCBI Taxonomy" id="6604"/>
    <lineage>
        <taxon>Eukaryota</taxon>
        <taxon>Metazoa</taxon>
        <taxon>Spiralia</taxon>
        <taxon>Lophotrochozoa</taxon>
        <taxon>Mollusca</taxon>
        <taxon>Bivalvia</taxon>
        <taxon>Autobranchia</taxon>
        <taxon>Heteroconchia</taxon>
        <taxon>Euheterodonta</taxon>
        <taxon>Imparidentia</taxon>
        <taxon>Neoheterodontei</taxon>
        <taxon>Myida</taxon>
        <taxon>Myoidea</taxon>
        <taxon>Myidae</taxon>
        <taxon>Mya</taxon>
    </lineage>
</organism>
<dbReference type="PANTHER" id="PTHR10605:SF72">
    <property type="entry name" value="HEPARAN SULFATE 3-O SULFOTRANSFERASE-B, ISOFORM A"/>
    <property type="match status" value="1"/>
</dbReference>
<keyword evidence="3" id="KW-1133">Transmembrane helix</keyword>
<dbReference type="Pfam" id="PF00685">
    <property type="entry name" value="Sulfotransfer_1"/>
    <property type="match status" value="1"/>
</dbReference>
<evidence type="ECO:0000256" key="2">
    <source>
        <dbReference type="ARBA" id="ARBA00023180"/>
    </source>
</evidence>
<keyword evidence="3" id="KW-0812">Transmembrane</keyword>
<evidence type="ECO:0000313" key="5">
    <source>
        <dbReference type="EMBL" id="WAQ95826.1"/>
    </source>
</evidence>
<gene>
    <name evidence="5" type="ORF">MAR_028516</name>
</gene>
<dbReference type="Proteomes" id="UP001164746">
    <property type="component" value="Chromosome 2"/>
</dbReference>
<dbReference type="InterPro" id="IPR027417">
    <property type="entry name" value="P-loop_NTPase"/>
</dbReference>
<evidence type="ECO:0000256" key="1">
    <source>
        <dbReference type="ARBA" id="ARBA00022679"/>
    </source>
</evidence>
<evidence type="ECO:0000259" key="4">
    <source>
        <dbReference type="Pfam" id="PF00685"/>
    </source>
</evidence>
<protein>
    <submittedName>
        <fullName evidence="5">HS3SB-like protein</fullName>
    </submittedName>
</protein>
<evidence type="ECO:0000256" key="3">
    <source>
        <dbReference type="SAM" id="Phobius"/>
    </source>
</evidence>
<name>A0ABY7DGT5_MYAAR</name>
<feature type="transmembrane region" description="Helical" evidence="3">
    <location>
        <begin position="20"/>
        <end position="42"/>
    </location>
</feature>
<dbReference type="EMBL" id="CP111013">
    <property type="protein sequence ID" value="WAQ95826.1"/>
    <property type="molecule type" value="Genomic_DNA"/>
</dbReference>
<evidence type="ECO:0000313" key="6">
    <source>
        <dbReference type="Proteomes" id="UP001164746"/>
    </source>
</evidence>
<sequence length="372" mass="43410">MLLNDGCFRKCRCIRSRLKVFLFAMSVSVLLSVTGLLMLASVHPSRTFAKSVDTDDAVFSARSSFEGNGDVTIDNIHATDRHITDTDNTKDDLVLDDFKNEYHISRDIDFQVRNKTKRLPHALIIGVKKAGTRALLEYLRLHPDVRAPGPETHFFDKHYDKGLKWYRSLMPETYKDQLTIEKTPSYFVTKGIPERVYRMSKKTKLIVVFRDPVTRAISDYAQLASRNPSVKSFDEMVFINNETRVIDTSWTLVKIGLYALHLSRWLEYFPLNQMLFVSGEDLIRAPASEMRRVQQFLELKQHITSDNFTYNYTKGFPCYKKDSSKSSWHCLNEEKGRQHPHIEPSVRQRLQDFYRPFNHRLFSMAGRDFNWS</sequence>
<keyword evidence="1" id="KW-0808">Transferase</keyword>